<evidence type="ECO:0000313" key="15">
    <source>
        <dbReference type="Proteomes" id="UP000091857"/>
    </source>
</evidence>
<keyword evidence="10 13" id="KW-0472">Membrane</keyword>
<keyword evidence="6 13" id="KW-1133">Transmembrane helix</keyword>
<dbReference type="PRINTS" id="PR00463">
    <property type="entry name" value="EP450I"/>
</dbReference>
<dbReference type="GO" id="GO:0005506">
    <property type="term" value="F:iron ion binding"/>
    <property type="evidence" value="ECO:0007669"/>
    <property type="project" value="InterPro"/>
</dbReference>
<sequence length="508" mass="57236">MEEIFPHFSAIFLLFCGFLTYLCHVLWWKHESCRIKLRKQGITGPPPSMILGNIPEMKRMVSEISDTPKIDGRLTVLPYFQHWTNNYGKLFRFALGGIQLLYVSNLEMVKEISRFRSLELGKPAYLQNERGALLGKGLITANGAAWSHQRKTITPQLCTEKIKDMVELMVESGNILVETWERIIESEGEDDGIVEIMVDQHMRNFTSYIASKMIFGNDHHKGFKIFPKCQALINAMGGATTLGIPFSRFLPNKANRTAWELSKKIHGMIMDIANERTGSTSEDMLQVILEAAQYGDEFSPLTKDEFIADNCKDVFFGGYEPPALAAIWGLMLLASHPEWQARARSEVLEVCEGQQHLDYDMLSKMKVLKMVIQEVLRLYPGVALASREALQDVKIGNVQVPKGVGIWIFLLALHRDPELWGPDADVFNPERFVDGVAGACKSPLAYIPFGLGARVCPGQNMAIMELKVLFARILSNFNLTISPNYHHSPQFGLLLAPEHGVQLLIQRI</sequence>
<dbReference type="InterPro" id="IPR002401">
    <property type="entry name" value="Cyt_P450_E_grp-I"/>
</dbReference>
<dbReference type="PRINTS" id="PR00385">
    <property type="entry name" value="P450"/>
</dbReference>
<evidence type="ECO:0000256" key="9">
    <source>
        <dbReference type="ARBA" id="ARBA00023033"/>
    </source>
</evidence>
<comment type="similarity">
    <text evidence="2 12">Belongs to the cytochrome P450 family.</text>
</comment>
<keyword evidence="9 12" id="KW-0503">Monooxygenase</keyword>
<evidence type="ECO:0000256" key="8">
    <source>
        <dbReference type="ARBA" id="ARBA00023004"/>
    </source>
</evidence>
<dbReference type="SUPFAM" id="SSF48264">
    <property type="entry name" value="Cytochrome P450"/>
    <property type="match status" value="1"/>
</dbReference>
<comment type="cofactor">
    <cofactor evidence="11">
        <name>heme</name>
        <dbReference type="ChEBI" id="CHEBI:30413"/>
    </cofactor>
</comment>
<evidence type="ECO:0008006" key="16">
    <source>
        <dbReference type="Google" id="ProtNLM"/>
    </source>
</evidence>
<evidence type="ECO:0000256" key="2">
    <source>
        <dbReference type="ARBA" id="ARBA00010617"/>
    </source>
</evidence>
<dbReference type="PANTHER" id="PTHR24282:SF28">
    <property type="entry name" value="CYTOCHROME P450"/>
    <property type="match status" value="1"/>
</dbReference>
<dbReference type="InterPro" id="IPR050665">
    <property type="entry name" value="Cytochrome_P450_Monooxygen"/>
</dbReference>
<dbReference type="InterPro" id="IPR001128">
    <property type="entry name" value="Cyt_P450"/>
</dbReference>
<feature type="transmembrane region" description="Helical" evidence="13">
    <location>
        <begin position="6"/>
        <end position="28"/>
    </location>
</feature>
<keyword evidence="4 13" id="KW-0812">Transmembrane</keyword>
<evidence type="ECO:0000256" key="10">
    <source>
        <dbReference type="ARBA" id="ARBA00023136"/>
    </source>
</evidence>
<organism evidence="14 15">
    <name type="scientific">Manihot esculenta</name>
    <name type="common">Cassava</name>
    <name type="synonym">Jatropha manihot</name>
    <dbReference type="NCBI Taxonomy" id="3983"/>
    <lineage>
        <taxon>Eukaryota</taxon>
        <taxon>Viridiplantae</taxon>
        <taxon>Streptophyta</taxon>
        <taxon>Embryophyta</taxon>
        <taxon>Tracheophyta</taxon>
        <taxon>Spermatophyta</taxon>
        <taxon>Magnoliopsida</taxon>
        <taxon>eudicotyledons</taxon>
        <taxon>Gunneridae</taxon>
        <taxon>Pentapetalae</taxon>
        <taxon>rosids</taxon>
        <taxon>fabids</taxon>
        <taxon>Malpighiales</taxon>
        <taxon>Euphorbiaceae</taxon>
        <taxon>Crotonoideae</taxon>
        <taxon>Manihoteae</taxon>
        <taxon>Manihot</taxon>
    </lineage>
</organism>
<comment type="subcellular location">
    <subcellularLocation>
        <location evidence="1">Membrane</location>
        <topology evidence="1">Single-pass membrane protein</topology>
    </subcellularLocation>
</comment>
<evidence type="ECO:0000256" key="7">
    <source>
        <dbReference type="ARBA" id="ARBA00023002"/>
    </source>
</evidence>
<evidence type="ECO:0000256" key="11">
    <source>
        <dbReference type="PIRSR" id="PIRSR602401-1"/>
    </source>
</evidence>
<evidence type="ECO:0000256" key="1">
    <source>
        <dbReference type="ARBA" id="ARBA00004167"/>
    </source>
</evidence>
<dbReference type="OrthoDB" id="824471at2759"/>
<dbReference type="GO" id="GO:0016020">
    <property type="term" value="C:membrane"/>
    <property type="evidence" value="ECO:0007669"/>
    <property type="project" value="UniProtKB-SubCell"/>
</dbReference>
<evidence type="ECO:0000256" key="4">
    <source>
        <dbReference type="ARBA" id="ARBA00022692"/>
    </source>
</evidence>
<dbReference type="GO" id="GO:0016705">
    <property type="term" value="F:oxidoreductase activity, acting on paired donors, with incorporation or reduction of molecular oxygen"/>
    <property type="evidence" value="ECO:0007669"/>
    <property type="project" value="InterPro"/>
</dbReference>
<feature type="binding site" description="axial binding residue" evidence="11">
    <location>
        <position position="456"/>
    </location>
    <ligand>
        <name>heme</name>
        <dbReference type="ChEBI" id="CHEBI:30413"/>
    </ligand>
    <ligandPart>
        <name>Fe</name>
        <dbReference type="ChEBI" id="CHEBI:18248"/>
    </ligandPart>
</feature>
<dbReference type="Proteomes" id="UP000091857">
    <property type="component" value="Chromosome 4"/>
</dbReference>
<reference evidence="15" key="1">
    <citation type="journal article" date="2016" name="Nat. Biotechnol.">
        <title>Sequencing wild and cultivated cassava and related species reveals extensive interspecific hybridization and genetic diversity.</title>
        <authorList>
            <person name="Bredeson J.V."/>
            <person name="Lyons J.B."/>
            <person name="Prochnik S.E."/>
            <person name="Wu G.A."/>
            <person name="Ha C.M."/>
            <person name="Edsinger-Gonzales E."/>
            <person name="Grimwood J."/>
            <person name="Schmutz J."/>
            <person name="Rabbi I.Y."/>
            <person name="Egesi C."/>
            <person name="Nauluvula P."/>
            <person name="Lebot V."/>
            <person name="Ndunguru J."/>
            <person name="Mkamilo G."/>
            <person name="Bart R.S."/>
            <person name="Setter T.L."/>
            <person name="Gleadow R.M."/>
            <person name="Kulakow P."/>
            <person name="Ferguson M.E."/>
            <person name="Rounsley S."/>
            <person name="Rokhsar D.S."/>
        </authorList>
    </citation>
    <scope>NUCLEOTIDE SEQUENCE [LARGE SCALE GENOMIC DNA]</scope>
    <source>
        <strain evidence="15">cv. AM560-2</strain>
    </source>
</reference>
<evidence type="ECO:0000256" key="13">
    <source>
        <dbReference type="SAM" id="Phobius"/>
    </source>
</evidence>
<accession>A0A2C9VZ73</accession>
<keyword evidence="8 11" id="KW-0408">Iron</keyword>
<dbReference type="InterPro" id="IPR036396">
    <property type="entry name" value="Cyt_P450_sf"/>
</dbReference>
<dbReference type="Gene3D" id="1.10.630.10">
    <property type="entry name" value="Cytochrome P450"/>
    <property type="match status" value="1"/>
</dbReference>
<dbReference type="PANTHER" id="PTHR24282">
    <property type="entry name" value="CYTOCHROME P450 FAMILY MEMBER"/>
    <property type="match status" value="1"/>
</dbReference>
<keyword evidence="5 11" id="KW-0479">Metal-binding</keyword>
<evidence type="ECO:0000256" key="5">
    <source>
        <dbReference type="ARBA" id="ARBA00022723"/>
    </source>
</evidence>
<dbReference type="Pfam" id="PF00067">
    <property type="entry name" value="p450"/>
    <property type="match status" value="1"/>
</dbReference>
<dbReference type="PROSITE" id="PS00086">
    <property type="entry name" value="CYTOCHROME_P450"/>
    <property type="match status" value="1"/>
</dbReference>
<gene>
    <name evidence="14" type="ORF">MANES_04G032020v8</name>
</gene>
<keyword evidence="7 12" id="KW-0560">Oxidoreductase</keyword>
<dbReference type="AlphaFoldDB" id="A0A2C9VZ73"/>
<comment type="caution">
    <text evidence="14">The sequence shown here is derived from an EMBL/GenBank/DDBJ whole genome shotgun (WGS) entry which is preliminary data.</text>
</comment>
<dbReference type="GO" id="GO:0004497">
    <property type="term" value="F:monooxygenase activity"/>
    <property type="evidence" value="ECO:0000318"/>
    <property type="project" value="GO_Central"/>
</dbReference>
<dbReference type="InterPro" id="IPR017972">
    <property type="entry name" value="Cyt_P450_CS"/>
</dbReference>
<proteinExistence type="inferred from homology"/>
<name>A0A2C9VZ73_MANES</name>
<protein>
    <recommendedName>
        <fullName evidence="16">Cytochrome P450</fullName>
    </recommendedName>
</protein>
<keyword evidence="15" id="KW-1185">Reference proteome</keyword>
<evidence type="ECO:0000256" key="12">
    <source>
        <dbReference type="RuleBase" id="RU000461"/>
    </source>
</evidence>
<evidence type="ECO:0000313" key="14">
    <source>
        <dbReference type="EMBL" id="OAY51778.1"/>
    </source>
</evidence>
<evidence type="ECO:0000256" key="3">
    <source>
        <dbReference type="ARBA" id="ARBA00022617"/>
    </source>
</evidence>
<keyword evidence="3 11" id="KW-0349">Heme</keyword>
<dbReference type="GO" id="GO:0020037">
    <property type="term" value="F:heme binding"/>
    <property type="evidence" value="ECO:0007669"/>
    <property type="project" value="InterPro"/>
</dbReference>
<dbReference type="Gramene" id="Manes.04G032020.1.v8.1">
    <property type="protein sequence ID" value="Manes.04G032020.1.v8.1.CDS"/>
    <property type="gene ID" value="Manes.04G032020.v8.1"/>
</dbReference>
<evidence type="ECO:0000256" key="6">
    <source>
        <dbReference type="ARBA" id="ARBA00022989"/>
    </source>
</evidence>
<dbReference type="EMBL" id="CM004390">
    <property type="protein sequence ID" value="OAY51778.1"/>
    <property type="molecule type" value="Genomic_DNA"/>
</dbReference>